<reference evidence="3" key="1">
    <citation type="submission" date="2020-05" db="EMBL/GenBank/DDBJ databases">
        <title>Phylogenomic resolution of chytrid fungi.</title>
        <authorList>
            <person name="Stajich J.E."/>
            <person name="Amses K."/>
            <person name="Simmons R."/>
            <person name="Seto K."/>
            <person name="Myers J."/>
            <person name="Bonds A."/>
            <person name="Quandt C.A."/>
            <person name="Barry K."/>
            <person name="Liu P."/>
            <person name="Grigoriev I."/>
            <person name="Longcore J.E."/>
            <person name="James T.Y."/>
        </authorList>
    </citation>
    <scope>NUCLEOTIDE SEQUENCE</scope>
    <source>
        <strain evidence="3">JEL0476</strain>
    </source>
</reference>
<organism evidence="3 4">
    <name type="scientific">Clydaea vesicula</name>
    <dbReference type="NCBI Taxonomy" id="447962"/>
    <lineage>
        <taxon>Eukaryota</taxon>
        <taxon>Fungi</taxon>
        <taxon>Fungi incertae sedis</taxon>
        <taxon>Chytridiomycota</taxon>
        <taxon>Chytridiomycota incertae sedis</taxon>
        <taxon>Chytridiomycetes</taxon>
        <taxon>Lobulomycetales</taxon>
        <taxon>Lobulomycetaceae</taxon>
        <taxon>Clydaea</taxon>
    </lineage>
</organism>
<name>A0AAD5U0W2_9FUNG</name>
<comment type="caution">
    <text evidence="3">The sequence shown here is derived from an EMBL/GenBank/DDBJ whole genome shotgun (WGS) entry which is preliminary data.</text>
</comment>
<evidence type="ECO:0000256" key="2">
    <source>
        <dbReference type="SAM" id="Phobius"/>
    </source>
</evidence>
<keyword evidence="2" id="KW-0472">Membrane</keyword>
<feature type="transmembrane region" description="Helical" evidence="2">
    <location>
        <begin position="148"/>
        <end position="174"/>
    </location>
</feature>
<dbReference type="Proteomes" id="UP001211065">
    <property type="component" value="Unassembled WGS sequence"/>
</dbReference>
<protein>
    <submittedName>
        <fullName evidence="3">Uncharacterized protein</fullName>
    </submittedName>
</protein>
<feature type="compositionally biased region" description="Polar residues" evidence="1">
    <location>
        <begin position="255"/>
        <end position="289"/>
    </location>
</feature>
<keyword evidence="4" id="KW-1185">Reference proteome</keyword>
<feature type="region of interest" description="Disordered" evidence="1">
    <location>
        <begin position="86"/>
        <end position="108"/>
    </location>
</feature>
<feature type="region of interest" description="Disordered" evidence="1">
    <location>
        <begin position="255"/>
        <end position="335"/>
    </location>
</feature>
<evidence type="ECO:0000313" key="4">
    <source>
        <dbReference type="Proteomes" id="UP001211065"/>
    </source>
</evidence>
<evidence type="ECO:0000313" key="3">
    <source>
        <dbReference type="EMBL" id="KAJ3216290.1"/>
    </source>
</evidence>
<evidence type="ECO:0000256" key="1">
    <source>
        <dbReference type="SAM" id="MobiDB-lite"/>
    </source>
</evidence>
<keyword evidence="2" id="KW-0812">Transmembrane</keyword>
<proteinExistence type="predicted"/>
<sequence length="335" mass="36600">MSYVDPFLLPVLFFTGFILISCCAAIARSNDDSVDVVTVQVVTYTATGGISSNSHPTMVPTASNLNHDQYYYPPPAKKQSVHYSNFSSEYNSPETAPHSPYTSTYNRNSTTNAATGSATIDFSIPTDAEAVSTNVNSQIPATSFGPSVWTIMFIIFGVFLLLVFIAAILICVYCGPAKKKNINNTVNAQNNDNFNSGAVHNYNIENPSPNFTNHNECLNVSYNVPTQSNIQNQVFSSQSGSEIYVLPSQQTAQSHLSAPSQMDLTNCSTPSQQKSQINSPNSTSQNIYTVHTGEDINKEIDSMPPPPYKSESYLEDSYIPINPPSNLDPKSKNFH</sequence>
<accession>A0AAD5U0W2</accession>
<keyword evidence="2" id="KW-1133">Transmembrane helix</keyword>
<feature type="transmembrane region" description="Helical" evidence="2">
    <location>
        <begin position="7"/>
        <end position="27"/>
    </location>
</feature>
<gene>
    <name evidence="3" type="ORF">HK099_005921</name>
</gene>
<dbReference type="EMBL" id="JADGJW010000486">
    <property type="protein sequence ID" value="KAJ3216290.1"/>
    <property type="molecule type" value="Genomic_DNA"/>
</dbReference>
<feature type="compositionally biased region" description="Basic and acidic residues" evidence="1">
    <location>
        <begin position="292"/>
        <end position="301"/>
    </location>
</feature>
<dbReference type="AlphaFoldDB" id="A0AAD5U0W2"/>